<feature type="active site" description="Nucleophile" evidence="4">
    <location>
        <position position="41"/>
    </location>
</feature>
<evidence type="ECO:0000256" key="4">
    <source>
        <dbReference type="PROSITE-ProRule" id="PRU01161"/>
    </source>
</evidence>
<keyword evidence="3 4" id="KW-0443">Lipid metabolism</keyword>
<evidence type="ECO:0000313" key="6">
    <source>
        <dbReference type="EMBL" id="APF17934.1"/>
    </source>
</evidence>
<feature type="short sequence motif" description="GXGXXG" evidence="4">
    <location>
        <begin position="12"/>
        <end position="17"/>
    </location>
</feature>
<feature type="active site" description="Proton acceptor" evidence="4">
    <location>
        <position position="186"/>
    </location>
</feature>
<dbReference type="EMBL" id="CP018099">
    <property type="protein sequence ID" value="APF17934.1"/>
    <property type="molecule type" value="Genomic_DNA"/>
</dbReference>
<sequence>MKKLKIGLVLGGGGARGLAHIGVIKGLVRHGIPIHCVSGASMGAIVGAAYALFGDIHKVESVFKDFFTGEKYRALKGDSVDLSSVEEPEDFFHFIAQVVKRRIVINMAVNRRGLISSDRLETAIKYLIPNVKIEEMSIPFACTALNLVSGKEYLFKKGKLHTALLASASIPGYLAPVKENNFEWVDGAAINNFPVEVCKQMGAQFNIVCDVSAGLEEAKNFKNVIEVFIRTHKAAVHKLNEKLLEKADFVLKPPIGDKKWTEFEKIDFFIQQGELAVEQNIKLLKKELKKRSGWFYNLKRKYLH</sequence>
<evidence type="ECO:0000313" key="9">
    <source>
        <dbReference type="Proteomes" id="UP000183868"/>
    </source>
</evidence>
<dbReference type="OrthoDB" id="5290098at2"/>
<evidence type="ECO:0000256" key="1">
    <source>
        <dbReference type="ARBA" id="ARBA00022801"/>
    </source>
</evidence>
<reference evidence="7 8" key="1">
    <citation type="submission" date="2011-09" db="EMBL/GenBank/DDBJ databases">
        <title>The permanent draft genome of Caldithrix abyssi DSM 13497.</title>
        <authorList>
            <consortium name="US DOE Joint Genome Institute (JGI-PGF)"/>
            <person name="Lucas S."/>
            <person name="Han J."/>
            <person name="Lapidus A."/>
            <person name="Bruce D."/>
            <person name="Goodwin L."/>
            <person name="Pitluck S."/>
            <person name="Peters L."/>
            <person name="Kyrpides N."/>
            <person name="Mavromatis K."/>
            <person name="Ivanova N."/>
            <person name="Mikhailova N."/>
            <person name="Chertkov O."/>
            <person name="Detter J.C."/>
            <person name="Tapia R."/>
            <person name="Han C."/>
            <person name="Land M."/>
            <person name="Hauser L."/>
            <person name="Markowitz V."/>
            <person name="Cheng J.-F."/>
            <person name="Hugenholtz P."/>
            <person name="Woyke T."/>
            <person name="Wu D."/>
            <person name="Spring S."/>
            <person name="Brambilla E."/>
            <person name="Klenk H.-P."/>
            <person name="Eisen J.A."/>
        </authorList>
    </citation>
    <scope>NUCLEOTIDE SEQUENCE [LARGE SCALE GENOMIC DNA]</scope>
    <source>
        <strain evidence="7 8">DSM 13497</strain>
    </source>
</reference>
<dbReference type="PANTHER" id="PTHR14226">
    <property type="entry name" value="NEUROPATHY TARGET ESTERASE/SWISS CHEESE D.MELANOGASTER"/>
    <property type="match status" value="1"/>
</dbReference>
<dbReference type="SUPFAM" id="SSF52151">
    <property type="entry name" value="FabD/lysophospholipase-like"/>
    <property type="match status" value="1"/>
</dbReference>
<dbReference type="PaxDb" id="880073-Calab_2379"/>
<evidence type="ECO:0000313" key="8">
    <source>
        <dbReference type="Proteomes" id="UP000004671"/>
    </source>
</evidence>
<dbReference type="InParanoid" id="H1XY62"/>
<evidence type="ECO:0000256" key="3">
    <source>
        <dbReference type="ARBA" id="ARBA00023098"/>
    </source>
</evidence>
<dbReference type="GO" id="GO:0016787">
    <property type="term" value="F:hydrolase activity"/>
    <property type="evidence" value="ECO:0007669"/>
    <property type="project" value="UniProtKB-UniRule"/>
</dbReference>
<dbReference type="InterPro" id="IPR050301">
    <property type="entry name" value="NTE"/>
</dbReference>
<dbReference type="PROSITE" id="PS51635">
    <property type="entry name" value="PNPLA"/>
    <property type="match status" value="1"/>
</dbReference>
<evidence type="ECO:0000259" key="5">
    <source>
        <dbReference type="PROSITE" id="PS51635"/>
    </source>
</evidence>
<dbReference type="Proteomes" id="UP000004671">
    <property type="component" value="Chromosome"/>
</dbReference>
<dbReference type="Pfam" id="PF01734">
    <property type="entry name" value="Patatin"/>
    <property type="match status" value="1"/>
</dbReference>
<evidence type="ECO:0000256" key="2">
    <source>
        <dbReference type="ARBA" id="ARBA00022963"/>
    </source>
</evidence>
<feature type="short sequence motif" description="DGA/G" evidence="4">
    <location>
        <begin position="186"/>
        <end position="188"/>
    </location>
</feature>
<dbReference type="RefSeq" id="WP_006929185.1">
    <property type="nucleotide sequence ID" value="NZ_CM001402.1"/>
</dbReference>
<dbReference type="KEGG" id="caby:Cabys_1185"/>
<name>H1XY62_CALAY</name>
<reference evidence="6 9" key="2">
    <citation type="submission" date="2016-11" db="EMBL/GenBank/DDBJ databases">
        <title>Genomic analysis of Caldithrix abyssi and proposal of a novel bacterial phylum Caldithrichaeota.</title>
        <authorList>
            <person name="Kublanov I."/>
            <person name="Sigalova O."/>
            <person name="Gavrilov S."/>
            <person name="Lebedinsky A."/>
            <person name="Ivanova N."/>
            <person name="Daum C."/>
            <person name="Reddy T."/>
            <person name="Klenk H.P."/>
            <person name="Goker M."/>
            <person name="Reva O."/>
            <person name="Miroshnichenko M."/>
            <person name="Kyprides N."/>
            <person name="Woyke T."/>
            <person name="Gelfand M."/>
        </authorList>
    </citation>
    <scope>NUCLEOTIDE SEQUENCE [LARGE SCALE GENOMIC DNA]</scope>
    <source>
        <strain evidence="6 9">LF13</strain>
    </source>
</reference>
<dbReference type="HOGENOM" id="CLU_047251_0_0_0"/>
<keyword evidence="2 4" id="KW-0442">Lipid degradation</keyword>
<protein>
    <submittedName>
        <fullName evidence="6">NTE family protein</fullName>
    </submittedName>
    <submittedName>
        <fullName evidence="7">Patatin</fullName>
    </submittedName>
</protein>
<dbReference type="PANTHER" id="PTHR14226:SF76">
    <property type="entry name" value="NTE FAMILY PROTEIN RSSA"/>
    <property type="match status" value="1"/>
</dbReference>
<dbReference type="Proteomes" id="UP000183868">
    <property type="component" value="Chromosome"/>
</dbReference>
<accession>H1XY62</accession>
<keyword evidence="8" id="KW-1185">Reference proteome</keyword>
<dbReference type="Gene3D" id="3.40.1090.10">
    <property type="entry name" value="Cytosolic phospholipase A2 catalytic domain"/>
    <property type="match status" value="2"/>
</dbReference>
<dbReference type="STRING" id="880073.Cabys_1185"/>
<dbReference type="eggNOG" id="COG1752">
    <property type="taxonomic scope" value="Bacteria"/>
</dbReference>
<dbReference type="InterPro" id="IPR002641">
    <property type="entry name" value="PNPLA_dom"/>
</dbReference>
<evidence type="ECO:0000313" key="7">
    <source>
        <dbReference type="EMBL" id="EHO41989.1"/>
    </source>
</evidence>
<organism evidence="7 8">
    <name type="scientific">Caldithrix abyssi DSM 13497</name>
    <dbReference type="NCBI Taxonomy" id="880073"/>
    <lineage>
        <taxon>Bacteria</taxon>
        <taxon>Pseudomonadati</taxon>
        <taxon>Calditrichota</taxon>
        <taxon>Calditrichia</taxon>
        <taxon>Calditrichales</taxon>
        <taxon>Calditrichaceae</taxon>
        <taxon>Caldithrix</taxon>
    </lineage>
</organism>
<feature type="short sequence motif" description="GXSXG" evidence="4">
    <location>
        <begin position="39"/>
        <end position="43"/>
    </location>
</feature>
<feature type="domain" description="PNPLA" evidence="5">
    <location>
        <begin position="8"/>
        <end position="199"/>
    </location>
</feature>
<dbReference type="InterPro" id="IPR016035">
    <property type="entry name" value="Acyl_Trfase/lysoPLipase"/>
</dbReference>
<keyword evidence="1 4" id="KW-0378">Hydrolase</keyword>
<proteinExistence type="predicted"/>
<dbReference type="EMBL" id="CM001402">
    <property type="protein sequence ID" value="EHO41989.1"/>
    <property type="molecule type" value="Genomic_DNA"/>
</dbReference>
<dbReference type="AlphaFoldDB" id="H1XY62"/>
<gene>
    <name evidence="6" type="primary">nTE</name>
    <name evidence="6" type="ORF">Cabys_1185</name>
    <name evidence="7" type="ORF">Calab_2379</name>
</gene>
<dbReference type="GO" id="GO:0016042">
    <property type="term" value="P:lipid catabolic process"/>
    <property type="evidence" value="ECO:0007669"/>
    <property type="project" value="UniProtKB-UniRule"/>
</dbReference>